<proteinExistence type="predicted"/>
<keyword evidence="4" id="KW-0560">Oxidoreductase</keyword>
<comment type="subunit">
    <text evidence="2">Homodimer.</text>
</comment>
<comment type="caution">
    <text evidence="6">The sequence shown here is derived from an EMBL/GenBank/DDBJ whole genome shotgun (WGS) entry which is preliminary data.</text>
</comment>
<gene>
    <name evidence="6" type="ORF">QWY13_16770</name>
</gene>
<dbReference type="SUPFAM" id="SSF51905">
    <property type="entry name" value="FAD/NAD(P)-binding domain"/>
    <property type="match status" value="1"/>
</dbReference>
<evidence type="ECO:0000256" key="4">
    <source>
        <dbReference type="ARBA" id="ARBA00023002"/>
    </source>
</evidence>
<evidence type="ECO:0000313" key="7">
    <source>
        <dbReference type="Proteomes" id="UP001172142"/>
    </source>
</evidence>
<dbReference type="Pfam" id="PF07992">
    <property type="entry name" value="Pyr_redox_2"/>
    <property type="match status" value="1"/>
</dbReference>
<dbReference type="Gene3D" id="3.50.50.60">
    <property type="entry name" value="FAD/NAD(P)-binding domain"/>
    <property type="match status" value="2"/>
</dbReference>
<keyword evidence="3" id="KW-0285">Flavoprotein</keyword>
<accession>A0ABT8NGV1</accession>
<protein>
    <submittedName>
        <fullName evidence="6">NAD(P)/FAD-dependent oxidoreductase</fullName>
    </submittedName>
</protein>
<comment type="cofactor">
    <cofactor evidence="1">
        <name>FAD</name>
        <dbReference type="ChEBI" id="CHEBI:57692"/>
    </cofactor>
</comment>
<dbReference type="InterPro" id="IPR023753">
    <property type="entry name" value="FAD/NAD-binding_dom"/>
</dbReference>
<evidence type="ECO:0000256" key="2">
    <source>
        <dbReference type="ARBA" id="ARBA00011738"/>
    </source>
</evidence>
<sequence>MIIDCAVIGGGPAGLNASLVLGRSRRKTILFDDDNPRNAVTSESHGFMTRDGIDPKELRRIAQEELDKYPDVKIEKQRVQSVHKENGLFQIETVNGDAFKAKKIILATGFKEILPDIERVKEFYGISLFSCPFCDGWEMRDRPLAVIAETPRGFHLAKVASNWTEDLIVCTNGKQIFSADEKTVLENNGIQIYEQEILSLIGEKGFIEKIAFADGTVVACEGGFIAPRWEQASSFGLSLGCKLNSQGGIETDGLKRTTVEGVYACGDTLIAGASQLIIAAGEGSMAALSVNAAFIEEKFE</sequence>
<dbReference type="Proteomes" id="UP001172142">
    <property type="component" value="Unassembled WGS sequence"/>
</dbReference>
<dbReference type="PANTHER" id="PTHR48105">
    <property type="entry name" value="THIOREDOXIN REDUCTASE 1-RELATED-RELATED"/>
    <property type="match status" value="1"/>
</dbReference>
<keyword evidence="7" id="KW-1185">Reference proteome</keyword>
<reference evidence="6 7" key="1">
    <citation type="submission" date="2023-07" db="EMBL/GenBank/DDBJ databases">
        <title>Novel species in genus Planococcus.</title>
        <authorList>
            <person name="Ning S."/>
        </authorList>
    </citation>
    <scope>NUCLEOTIDE SEQUENCE [LARGE SCALE GENOMIC DNA]</scope>
    <source>
        <strain evidence="6 7">N017</strain>
    </source>
</reference>
<dbReference type="PRINTS" id="PR00469">
    <property type="entry name" value="PNDRDTASEII"/>
</dbReference>
<dbReference type="InterPro" id="IPR050097">
    <property type="entry name" value="Ferredoxin-NADP_redctase_2"/>
</dbReference>
<evidence type="ECO:0000256" key="3">
    <source>
        <dbReference type="ARBA" id="ARBA00022630"/>
    </source>
</evidence>
<dbReference type="RefSeq" id="WP_301857437.1">
    <property type="nucleotide sequence ID" value="NZ_JAUJWU010000005.1"/>
</dbReference>
<evidence type="ECO:0000313" key="6">
    <source>
        <dbReference type="EMBL" id="MDN7247135.1"/>
    </source>
</evidence>
<feature type="domain" description="FAD/NAD(P)-binding" evidence="5">
    <location>
        <begin position="4"/>
        <end position="277"/>
    </location>
</feature>
<dbReference type="PRINTS" id="PR00368">
    <property type="entry name" value="FADPNR"/>
</dbReference>
<dbReference type="EMBL" id="JAUJWU010000005">
    <property type="protein sequence ID" value="MDN7247135.1"/>
    <property type="molecule type" value="Genomic_DNA"/>
</dbReference>
<name>A0ABT8NGV1_9BACL</name>
<organism evidence="6 7">
    <name type="scientific">Planococcus shenhongbingii</name>
    <dbReference type="NCBI Taxonomy" id="3058398"/>
    <lineage>
        <taxon>Bacteria</taxon>
        <taxon>Bacillati</taxon>
        <taxon>Bacillota</taxon>
        <taxon>Bacilli</taxon>
        <taxon>Bacillales</taxon>
        <taxon>Caryophanaceae</taxon>
        <taxon>Planococcus</taxon>
    </lineage>
</organism>
<evidence type="ECO:0000256" key="1">
    <source>
        <dbReference type="ARBA" id="ARBA00001974"/>
    </source>
</evidence>
<dbReference type="InterPro" id="IPR036188">
    <property type="entry name" value="FAD/NAD-bd_sf"/>
</dbReference>
<evidence type="ECO:0000259" key="5">
    <source>
        <dbReference type="Pfam" id="PF07992"/>
    </source>
</evidence>